<dbReference type="RefSeq" id="XP_040757432.1">
    <property type="nucleotide sequence ID" value="XM_040907447.1"/>
</dbReference>
<dbReference type="Proteomes" id="UP000076871">
    <property type="component" value="Unassembled WGS sequence"/>
</dbReference>
<accession>A0A165AUL8</accession>
<proteinExistence type="predicted"/>
<sequence length="236" mass="27174">MWELAKAHQMRYNNRRLIAKLNTIAWASALQLHPRDPLQLAMTAMDPFAFPFSATVMEHTSLSAWSQSSISVSDSPASTDLEVWSMTDEEIISLSSTKWKSKCYDHYNVSLKRIYKDDKTPLFLQFGFTCKFDPKNHRTHYRDQMKTGDGTKNLDRGIQGCCKWRGVEPTSTVHLIIDGWTAPFVASYLGIIIVWFDGTRLWRAILEFIRLTEKHTGAYLAHKIADCMHHFGLEKK</sequence>
<feature type="non-terminal residue" evidence="1">
    <location>
        <position position="236"/>
    </location>
</feature>
<dbReference type="AlphaFoldDB" id="A0A165AUL8"/>
<keyword evidence="2" id="KW-1185">Reference proteome</keyword>
<organism evidence="1 2">
    <name type="scientific">Laetiporus sulphureus 93-53</name>
    <dbReference type="NCBI Taxonomy" id="1314785"/>
    <lineage>
        <taxon>Eukaryota</taxon>
        <taxon>Fungi</taxon>
        <taxon>Dikarya</taxon>
        <taxon>Basidiomycota</taxon>
        <taxon>Agaricomycotina</taxon>
        <taxon>Agaricomycetes</taxon>
        <taxon>Polyporales</taxon>
        <taxon>Laetiporus</taxon>
    </lineage>
</organism>
<name>A0A165AUL8_9APHY</name>
<evidence type="ECO:0000313" key="2">
    <source>
        <dbReference type="Proteomes" id="UP000076871"/>
    </source>
</evidence>
<dbReference type="OrthoDB" id="2745866at2759"/>
<gene>
    <name evidence="1" type="ORF">LAESUDRAFT_718541</name>
</gene>
<reference evidence="1 2" key="1">
    <citation type="journal article" date="2016" name="Mol. Biol. Evol.">
        <title>Comparative Genomics of Early-Diverging Mushroom-Forming Fungi Provides Insights into the Origins of Lignocellulose Decay Capabilities.</title>
        <authorList>
            <person name="Nagy L.G."/>
            <person name="Riley R."/>
            <person name="Tritt A."/>
            <person name="Adam C."/>
            <person name="Daum C."/>
            <person name="Floudas D."/>
            <person name="Sun H."/>
            <person name="Yadav J.S."/>
            <person name="Pangilinan J."/>
            <person name="Larsson K.H."/>
            <person name="Matsuura K."/>
            <person name="Barry K."/>
            <person name="Labutti K."/>
            <person name="Kuo R."/>
            <person name="Ohm R.A."/>
            <person name="Bhattacharya S.S."/>
            <person name="Shirouzu T."/>
            <person name="Yoshinaga Y."/>
            <person name="Martin F.M."/>
            <person name="Grigoriev I.V."/>
            <person name="Hibbett D.S."/>
        </authorList>
    </citation>
    <scope>NUCLEOTIDE SEQUENCE [LARGE SCALE GENOMIC DNA]</scope>
    <source>
        <strain evidence="1 2">93-53</strain>
    </source>
</reference>
<dbReference type="GeneID" id="63824476"/>
<protein>
    <submittedName>
        <fullName evidence="1">Uncharacterized protein</fullName>
    </submittedName>
</protein>
<dbReference type="EMBL" id="KV427731">
    <property type="protein sequence ID" value="KZS99691.1"/>
    <property type="molecule type" value="Genomic_DNA"/>
</dbReference>
<dbReference type="InParanoid" id="A0A165AUL8"/>
<evidence type="ECO:0000313" key="1">
    <source>
        <dbReference type="EMBL" id="KZS99691.1"/>
    </source>
</evidence>